<evidence type="ECO:0000313" key="2">
    <source>
        <dbReference type="EMBL" id="KAH9522531.1"/>
    </source>
</evidence>
<organism evidence="2 3">
    <name type="scientific">Dermatophagoides farinae</name>
    <name type="common">American house dust mite</name>
    <dbReference type="NCBI Taxonomy" id="6954"/>
    <lineage>
        <taxon>Eukaryota</taxon>
        <taxon>Metazoa</taxon>
        <taxon>Ecdysozoa</taxon>
        <taxon>Arthropoda</taxon>
        <taxon>Chelicerata</taxon>
        <taxon>Arachnida</taxon>
        <taxon>Acari</taxon>
        <taxon>Acariformes</taxon>
        <taxon>Sarcoptiformes</taxon>
        <taxon>Astigmata</taxon>
        <taxon>Psoroptidia</taxon>
        <taxon>Analgoidea</taxon>
        <taxon>Pyroglyphidae</taxon>
        <taxon>Dermatophagoidinae</taxon>
        <taxon>Dermatophagoides</taxon>
    </lineage>
</organism>
<dbReference type="Proteomes" id="UP000790347">
    <property type="component" value="Unassembled WGS sequence"/>
</dbReference>
<evidence type="ECO:0000313" key="3">
    <source>
        <dbReference type="Proteomes" id="UP000790347"/>
    </source>
</evidence>
<feature type="region of interest" description="Disordered" evidence="1">
    <location>
        <begin position="178"/>
        <end position="204"/>
    </location>
</feature>
<evidence type="ECO:0000256" key="1">
    <source>
        <dbReference type="SAM" id="MobiDB-lite"/>
    </source>
</evidence>
<feature type="compositionally biased region" description="Pro residues" evidence="1">
    <location>
        <begin position="281"/>
        <end position="292"/>
    </location>
</feature>
<reference evidence="2" key="1">
    <citation type="submission" date="2013-05" db="EMBL/GenBank/DDBJ databases">
        <authorList>
            <person name="Yim A.K.Y."/>
            <person name="Chan T.F."/>
            <person name="Ji K.M."/>
            <person name="Liu X.Y."/>
            <person name="Zhou J.W."/>
            <person name="Li R.Q."/>
            <person name="Yang K.Y."/>
            <person name="Li J."/>
            <person name="Li M."/>
            <person name="Law P.T.W."/>
            <person name="Wu Y.L."/>
            <person name="Cai Z.L."/>
            <person name="Qin H."/>
            <person name="Bao Y."/>
            <person name="Leung R.K.K."/>
            <person name="Ng P.K.S."/>
            <person name="Zou J."/>
            <person name="Zhong X.J."/>
            <person name="Ran P.X."/>
            <person name="Zhong N.S."/>
            <person name="Liu Z.G."/>
            <person name="Tsui S.K.W."/>
        </authorList>
    </citation>
    <scope>NUCLEOTIDE SEQUENCE</scope>
    <source>
        <strain evidence="2">Derf</strain>
        <tissue evidence="2">Whole organism</tissue>
    </source>
</reference>
<dbReference type="PANTHER" id="PTHR14964:SF2">
    <property type="entry name" value="NUCLEAR RECEPTOR-BINDING FACTOR 2"/>
    <property type="match status" value="1"/>
</dbReference>
<dbReference type="EMBL" id="ASGP02000002">
    <property type="protein sequence ID" value="KAH9522531.1"/>
    <property type="molecule type" value="Genomic_DNA"/>
</dbReference>
<feature type="compositionally biased region" description="Polar residues" evidence="1">
    <location>
        <begin position="265"/>
        <end position="278"/>
    </location>
</feature>
<dbReference type="GO" id="GO:0006914">
    <property type="term" value="P:autophagy"/>
    <property type="evidence" value="ECO:0007669"/>
    <property type="project" value="InterPro"/>
</dbReference>
<keyword evidence="3" id="KW-1185">Reference proteome</keyword>
<sequence length="292" mass="33635">MNGKSFKSGKLNCENFHKFFNYNHPITPKKAHRSHRKAEYYSRCHQFSKAIFHYTKAIQYLEYSIQTTRCDNIRSSLTVQRSYCFNQIDHLERRLQSRLTNKLTNRKENLQTVLSNPNSSSSSSSLDQYSNRHRSKNRGDETATMANRITSESDDMDLCNMLKRQESLLEQLSFTLKNHNQSSQKSTPSSSPGSGCSFNSVKIDGQTPPISIVNELQTMNEKMKSIYLNMVETIEKSKQETKTLQKENQSLRKELNSIKNDPNKSKNVSNNRTSTISSFPELPPLEPPTLLY</sequence>
<dbReference type="PANTHER" id="PTHR14964">
    <property type="entry name" value="NUCLEAR RECEPTOR BINDING FACTOR 2"/>
    <property type="match status" value="1"/>
</dbReference>
<protein>
    <submittedName>
        <fullName evidence="2">Uncharacterized protein</fullName>
    </submittedName>
</protein>
<feature type="region of interest" description="Disordered" evidence="1">
    <location>
        <begin position="253"/>
        <end position="292"/>
    </location>
</feature>
<dbReference type="AlphaFoldDB" id="A0A922I890"/>
<dbReference type="SUPFAM" id="SSF140361">
    <property type="entry name" value="MIT domain-like"/>
    <property type="match status" value="1"/>
</dbReference>
<reference evidence="2" key="2">
    <citation type="journal article" date="2022" name="Res Sq">
        <title>Comparative Genomics Reveals Insights into the Divergent Evolution of Astigmatic Mites and Household Pest Adaptations.</title>
        <authorList>
            <person name="Xiong Q."/>
            <person name="Wan A.T.-Y."/>
            <person name="Liu X.-Y."/>
            <person name="Fung C.S.-H."/>
            <person name="Xiao X."/>
            <person name="Malainual N."/>
            <person name="Hou J."/>
            <person name="Wang L."/>
            <person name="Wang M."/>
            <person name="Yang K."/>
            <person name="Cui Y."/>
            <person name="Leung E."/>
            <person name="Nong W."/>
            <person name="Shin S.-K."/>
            <person name="Au S."/>
            <person name="Jeong K.Y."/>
            <person name="Chew F.T."/>
            <person name="Hui J."/>
            <person name="Leung T.F."/>
            <person name="Tungtrongchitr A."/>
            <person name="Zhong N."/>
            <person name="Liu Z."/>
            <person name="Tsui S."/>
        </authorList>
    </citation>
    <scope>NUCLEOTIDE SEQUENCE</scope>
    <source>
        <strain evidence="2">Derf</strain>
        <tissue evidence="2">Whole organism</tissue>
    </source>
</reference>
<dbReference type="InterPro" id="IPR039679">
    <property type="entry name" value="NRBF2"/>
</dbReference>
<gene>
    <name evidence="2" type="ORF">DERF_006095</name>
</gene>
<comment type="caution">
    <text evidence="2">The sequence shown here is derived from an EMBL/GenBank/DDBJ whole genome shotgun (WGS) entry which is preliminary data.</text>
</comment>
<feature type="region of interest" description="Disordered" evidence="1">
    <location>
        <begin position="104"/>
        <end position="149"/>
    </location>
</feature>
<proteinExistence type="predicted"/>
<feature type="compositionally biased region" description="Low complexity" evidence="1">
    <location>
        <begin position="180"/>
        <end position="200"/>
    </location>
</feature>
<accession>A0A922I890</accession>
<name>A0A922I890_DERFA</name>
<feature type="compositionally biased region" description="Basic and acidic residues" evidence="1">
    <location>
        <begin position="253"/>
        <end position="264"/>
    </location>
</feature>
<dbReference type="Gene3D" id="1.20.58.80">
    <property type="entry name" value="Phosphotransferase system, lactose/cellobiose-type IIA subunit"/>
    <property type="match status" value="1"/>
</dbReference>